<dbReference type="STRING" id="857967.G0QU38"/>
<dbReference type="PANTHER" id="PTHR31270:SF1">
    <property type="entry name" value="GLUTAMINYL-PEPTIDE CYCLOTRANSFERASE"/>
    <property type="match status" value="1"/>
</dbReference>
<dbReference type="OMA" id="YTDSFWI"/>
<dbReference type="Gene3D" id="2.130.10.10">
    <property type="entry name" value="YVTN repeat-like/Quinoprotein amine dehydrogenase"/>
    <property type="match status" value="1"/>
</dbReference>
<dbReference type="Pfam" id="PF05096">
    <property type="entry name" value="Glu_cyclase_2"/>
    <property type="match status" value="1"/>
</dbReference>
<dbReference type="InterPro" id="IPR015943">
    <property type="entry name" value="WD40/YVTN_repeat-like_dom_sf"/>
</dbReference>
<dbReference type="OrthoDB" id="409395at2759"/>
<dbReference type="GO" id="GO:0016603">
    <property type="term" value="F:glutaminyl-peptide cyclotransferase activity"/>
    <property type="evidence" value="ECO:0007669"/>
    <property type="project" value="InterPro"/>
</dbReference>
<dbReference type="GeneID" id="14907397"/>
<evidence type="ECO:0000313" key="1">
    <source>
        <dbReference type="EMBL" id="EGR31262.1"/>
    </source>
</evidence>
<proteinExistence type="predicted"/>
<name>G0QU38_ICHMU</name>
<accession>G0QU38</accession>
<sequence>MFLDNNNLLESVGLYNQSSIHYLHFDSNSNQLNQIYNVYNVSEKLNKTYFAEGSVLYNDKIYLLTWLERKVLVFDKLLQKKEDNNIDLPEQIQEGWGIALYQDYFIISDGTEYIYFVDPTNFKFIKKIKVVDKHKKVYKYLNELEIYKGKLLANQYYTNNILVINLETGVVEKLYNLIELSQEIQKDMDDKYYIQNGFVLNGIAYNSQLDILLVTGKKWPKVYQIRLI</sequence>
<dbReference type="eggNOG" id="ENOG502QUQC">
    <property type="taxonomic scope" value="Eukaryota"/>
</dbReference>
<gene>
    <name evidence="1" type="ORF">IMG5_114710</name>
</gene>
<dbReference type="RefSeq" id="XP_004034748.1">
    <property type="nucleotide sequence ID" value="XM_004034700.1"/>
</dbReference>
<organism evidence="1 2">
    <name type="scientific">Ichthyophthirius multifiliis</name>
    <name type="common">White spot disease agent</name>
    <name type="synonym">Ich</name>
    <dbReference type="NCBI Taxonomy" id="5932"/>
    <lineage>
        <taxon>Eukaryota</taxon>
        <taxon>Sar</taxon>
        <taxon>Alveolata</taxon>
        <taxon>Ciliophora</taxon>
        <taxon>Intramacronucleata</taxon>
        <taxon>Oligohymenophorea</taxon>
        <taxon>Hymenostomatida</taxon>
        <taxon>Ophryoglenina</taxon>
        <taxon>Ichthyophthirius</taxon>
    </lineage>
</organism>
<dbReference type="InterPro" id="IPR011044">
    <property type="entry name" value="Quino_amine_DH_bsu"/>
</dbReference>
<dbReference type="InParanoid" id="G0QU38"/>
<evidence type="ECO:0008006" key="3">
    <source>
        <dbReference type="Google" id="ProtNLM"/>
    </source>
</evidence>
<reference evidence="1 2" key="1">
    <citation type="submission" date="2011-07" db="EMBL/GenBank/DDBJ databases">
        <authorList>
            <person name="Coyne R."/>
            <person name="Brami D."/>
            <person name="Johnson J."/>
            <person name="Hostetler J."/>
            <person name="Hannick L."/>
            <person name="Clark T."/>
            <person name="Cassidy-Hanley D."/>
            <person name="Inman J."/>
        </authorList>
    </citation>
    <scope>NUCLEOTIDE SEQUENCE [LARGE SCALE GENOMIC DNA]</scope>
    <source>
        <strain evidence="1 2">G5</strain>
    </source>
</reference>
<dbReference type="InterPro" id="IPR007788">
    <property type="entry name" value="QCT"/>
</dbReference>
<evidence type="ECO:0000313" key="2">
    <source>
        <dbReference type="Proteomes" id="UP000008983"/>
    </source>
</evidence>
<dbReference type="EMBL" id="GL983899">
    <property type="protein sequence ID" value="EGR31262.1"/>
    <property type="molecule type" value="Genomic_DNA"/>
</dbReference>
<protein>
    <recommendedName>
        <fullName evidence="3">Glutamine cyclotransferase</fullName>
    </recommendedName>
</protein>
<dbReference type="SUPFAM" id="SSF50969">
    <property type="entry name" value="YVTN repeat-like/Quinoprotein amine dehydrogenase"/>
    <property type="match status" value="1"/>
</dbReference>
<dbReference type="PANTHER" id="PTHR31270">
    <property type="entry name" value="GLUTAMINYL-PEPTIDE CYCLOTRANSFERASE"/>
    <property type="match status" value="1"/>
</dbReference>
<dbReference type="Proteomes" id="UP000008983">
    <property type="component" value="Unassembled WGS sequence"/>
</dbReference>
<keyword evidence="2" id="KW-1185">Reference proteome</keyword>
<dbReference type="AlphaFoldDB" id="G0QU38"/>